<feature type="compositionally biased region" description="Polar residues" evidence="6">
    <location>
        <begin position="65"/>
        <end position="74"/>
    </location>
</feature>
<dbReference type="SMART" id="SM00139">
    <property type="entry name" value="MyTH4"/>
    <property type="match status" value="1"/>
</dbReference>
<comment type="subcellular location">
    <subcellularLocation>
        <location evidence="1">Cytoplasm</location>
    </subcellularLocation>
</comment>
<feature type="domain" description="MyTH4" evidence="8">
    <location>
        <begin position="179"/>
        <end position="384"/>
    </location>
</feature>
<dbReference type="PANTHER" id="PTHR22692">
    <property type="entry name" value="MYOSIN VII, XV"/>
    <property type="match status" value="1"/>
</dbReference>
<feature type="compositionally biased region" description="Polar residues" evidence="6">
    <location>
        <begin position="1"/>
        <end position="14"/>
    </location>
</feature>
<dbReference type="Pfam" id="PF00784">
    <property type="entry name" value="MyTH4"/>
    <property type="match status" value="1"/>
</dbReference>
<name>A0A210Q6N7_MIZYE</name>
<comment type="similarity">
    <text evidence="2">Belongs to the TRAFAC class myosin-kinesin ATPase superfamily. Myosin family.</text>
</comment>
<evidence type="ECO:0000256" key="5">
    <source>
        <dbReference type="ARBA" id="ARBA00023203"/>
    </source>
</evidence>
<evidence type="ECO:0000256" key="3">
    <source>
        <dbReference type="ARBA" id="ARBA00022490"/>
    </source>
</evidence>
<evidence type="ECO:0000313" key="10">
    <source>
        <dbReference type="Proteomes" id="UP000242188"/>
    </source>
</evidence>
<keyword evidence="10" id="KW-1185">Reference proteome</keyword>
<dbReference type="Gene3D" id="2.30.30.40">
    <property type="entry name" value="SH3 Domains"/>
    <property type="match status" value="1"/>
</dbReference>
<dbReference type="SUPFAM" id="SSF47031">
    <property type="entry name" value="Second domain of FERM"/>
    <property type="match status" value="1"/>
</dbReference>
<comment type="caution">
    <text evidence="9">The sequence shown here is derived from an EMBL/GenBank/DDBJ whole genome shotgun (WGS) entry which is preliminary data.</text>
</comment>
<dbReference type="InterPro" id="IPR038185">
    <property type="entry name" value="MyTH4_dom_sf"/>
</dbReference>
<organism evidence="9 10">
    <name type="scientific">Mizuhopecten yessoensis</name>
    <name type="common">Japanese scallop</name>
    <name type="synonym">Patinopecten yessoensis</name>
    <dbReference type="NCBI Taxonomy" id="6573"/>
    <lineage>
        <taxon>Eukaryota</taxon>
        <taxon>Metazoa</taxon>
        <taxon>Spiralia</taxon>
        <taxon>Lophotrochozoa</taxon>
        <taxon>Mollusca</taxon>
        <taxon>Bivalvia</taxon>
        <taxon>Autobranchia</taxon>
        <taxon>Pteriomorphia</taxon>
        <taxon>Pectinida</taxon>
        <taxon>Pectinoidea</taxon>
        <taxon>Pectinidae</taxon>
        <taxon>Mizuhopecten</taxon>
    </lineage>
</organism>
<sequence length="876" mass="99588">MASKSTRTTNGMSDSKQRHVSNIHIGGGASPPRKRSSHSIQAPATSAWGGDERHFDVSITDENPESASPRTKQNNGLAALEECELDPKFGTTTLSSAKVSDQLLKVLQDSTVVHEAVGNGKDNDDHRSSGRHSTASDNSTEQSDEPSITRSHDSGDSIVPSSWTSFAQSLFTVKGSSSYCCAALPLPLLPKYEKADHLASLASWVTILRIMGDLPDIDTVDKIDVAGQSTPPTVQVRQFYHKKYTKKDVDDSHKKYTELFKNPGFTEAKGLPFLSDSSASMLEKVQFICALGIYQPDIRDELYCQVCKQLTNNPSRNSTVRGWVLLYLMAGSFSPTERFSPCFLQFLQESMPEHANRVERLLRRTFITGTRAFPPSWLEFQAAKNGKPILLPVALMNGNRMLVEADAVTTVQELSRQVGNRIGLHHLEGFSLYITLMQRISCLGHGLHRVMDAVSECEQHTRQMGMKESTSTWRLYFRKEYFTPWHEHNRDPISIDLVYQQVMRGVSVGEYNCDKEEVLVMMAAQRYFVEHGNDLKPEKIESFLTSWLPGEKKMGDELQSWVGKVTQVLEKDILKSKINADTLKADVVTFAKNKWFSMFSRFYDASKIQGPDTSWSHVILGLNFKGIQVMDEKENIKMQIPFIETASISRNRHTTTISTVKSEEYVIFSLHSEDLYRLLSMFLEGLKRKSKYGFVVQDCSQYDGAIGLSVQKGDLVKLDHPYDDLKKADVFTGTCQRTGKSETMPRDLLYILPVIEQPTKDMMGMVTVQLRKEFNPFITLVNTENKKEEHNLLNFSKHHFRSSNENRMSKILSKASFKKDKSTQLWKFSKEPLKKPLLKKTCNREELRQTSCRCFLDILFTRIQFFKYNMWDLTRK</sequence>
<dbReference type="Gene3D" id="2.30.29.30">
    <property type="entry name" value="Pleckstrin-homology domain (PH domain)/Phosphotyrosine-binding domain (PTB)"/>
    <property type="match status" value="1"/>
</dbReference>
<dbReference type="Pfam" id="PF21989">
    <property type="entry name" value="RA_2"/>
    <property type="match status" value="1"/>
</dbReference>
<feature type="region of interest" description="Disordered" evidence="6">
    <location>
        <begin position="115"/>
        <end position="156"/>
    </location>
</feature>
<dbReference type="CDD" id="cd17092">
    <property type="entry name" value="FERM1_F1_Myosin-VII"/>
    <property type="match status" value="1"/>
</dbReference>
<dbReference type="InterPro" id="IPR011993">
    <property type="entry name" value="PH-like_dom_sf"/>
</dbReference>
<keyword evidence="5" id="KW-0009">Actin-binding</keyword>
<reference evidence="9 10" key="1">
    <citation type="journal article" date="2017" name="Nat. Ecol. Evol.">
        <title>Scallop genome provides insights into evolution of bilaterian karyotype and development.</title>
        <authorList>
            <person name="Wang S."/>
            <person name="Zhang J."/>
            <person name="Jiao W."/>
            <person name="Li J."/>
            <person name="Xun X."/>
            <person name="Sun Y."/>
            <person name="Guo X."/>
            <person name="Huan P."/>
            <person name="Dong B."/>
            <person name="Zhang L."/>
            <person name="Hu X."/>
            <person name="Sun X."/>
            <person name="Wang J."/>
            <person name="Zhao C."/>
            <person name="Wang Y."/>
            <person name="Wang D."/>
            <person name="Huang X."/>
            <person name="Wang R."/>
            <person name="Lv J."/>
            <person name="Li Y."/>
            <person name="Zhang Z."/>
            <person name="Liu B."/>
            <person name="Lu W."/>
            <person name="Hui Y."/>
            <person name="Liang J."/>
            <person name="Zhou Z."/>
            <person name="Hou R."/>
            <person name="Li X."/>
            <person name="Liu Y."/>
            <person name="Li H."/>
            <person name="Ning X."/>
            <person name="Lin Y."/>
            <person name="Zhao L."/>
            <person name="Xing Q."/>
            <person name="Dou J."/>
            <person name="Li Y."/>
            <person name="Mao J."/>
            <person name="Guo H."/>
            <person name="Dou H."/>
            <person name="Li T."/>
            <person name="Mu C."/>
            <person name="Jiang W."/>
            <person name="Fu Q."/>
            <person name="Fu X."/>
            <person name="Miao Y."/>
            <person name="Liu J."/>
            <person name="Yu Q."/>
            <person name="Li R."/>
            <person name="Liao H."/>
            <person name="Li X."/>
            <person name="Kong Y."/>
            <person name="Jiang Z."/>
            <person name="Chourrout D."/>
            <person name="Li R."/>
            <person name="Bao Z."/>
        </authorList>
    </citation>
    <scope>NUCLEOTIDE SEQUENCE [LARGE SCALE GENOMIC DNA]</scope>
    <source>
        <strain evidence="9 10">PY_sf001</strain>
    </source>
</reference>
<gene>
    <name evidence="9" type="ORF">KP79_PYT20507</name>
</gene>
<accession>A0A210Q6N7</accession>
<keyword evidence="3" id="KW-0963">Cytoplasm</keyword>
<dbReference type="OrthoDB" id="6108017at2759"/>
<dbReference type="InterPro" id="IPR000299">
    <property type="entry name" value="FERM_domain"/>
</dbReference>
<dbReference type="AlphaFoldDB" id="A0A210Q6N7"/>
<dbReference type="InterPro" id="IPR029071">
    <property type="entry name" value="Ubiquitin-like_domsf"/>
</dbReference>
<dbReference type="GO" id="GO:0005737">
    <property type="term" value="C:cytoplasm"/>
    <property type="evidence" value="ECO:0007669"/>
    <property type="project" value="UniProtKB-SubCell"/>
</dbReference>
<dbReference type="InterPro" id="IPR035963">
    <property type="entry name" value="FERM_2"/>
</dbReference>
<dbReference type="EMBL" id="NEDP02004782">
    <property type="protein sequence ID" value="OWF44407.1"/>
    <property type="molecule type" value="Genomic_DNA"/>
</dbReference>
<dbReference type="Gene3D" id="1.25.40.530">
    <property type="entry name" value="MyTH4 domain"/>
    <property type="match status" value="1"/>
</dbReference>
<evidence type="ECO:0000313" key="9">
    <source>
        <dbReference type="EMBL" id="OWF44407.1"/>
    </source>
</evidence>
<evidence type="ECO:0000256" key="2">
    <source>
        <dbReference type="ARBA" id="ARBA00008314"/>
    </source>
</evidence>
<dbReference type="CDD" id="cd14473">
    <property type="entry name" value="FERM_B-lobe"/>
    <property type="match status" value="1"/>
</dbReference>
<dbReference type="STRING" id="6573.A0A210Q6N7"/>
<dbReference type="InterPro" id="IPR019748">
    <property type="entry name" value="FERM_central"/>
</dbReference>
<dbReference type="SMART" id="SM00295">
    <property type="entry name" value="B41"/>
    <property type="match status" value="1"/>
</dbReference>
<protein>
    <submittedName>
        <fullName evidence="9">Myosin-VIIa</fullName>
    </submittedName>
</protein>
<proteinExistence type="inferred from homology"/>
<dbReference type="InterPro" id="IPR051567">
    <property type="entry name" value="Unconventional_Myosin_ATPase"/>
</dbReference>
<dbReference type="PROSITE" id="PS50057">
    <property type="entry name" value="FERM_3"/>
    <property type="match status" value="1"/>
</dbReference>
<evidence type="ECO:0000256" key="1">
    <source>
        <dbReference type="ARBA" id="ARBA00004496"/>
    </source>
</evidence>
<dbReference type="GO" id="GO:0005856">
    <property type="term" value="C:cytoskeleton"/>
    <property type="evidence" value="ECO:0007669"/>
    <property type="project" value="InterPro"/>
</dbReference>
<dbReference type="Proteomes" id="UP000242188">
    <property type="component" value="Unassembled WGS sequence"/>
</dbReference>
<feature type="domain" description="FERM" evidence="7">
    <location>
        <begin position="389"/>
        <end position="693"/>
    </location>
</feature>
<dbReference type="PANTHER" id="PTHR22692:SF26">
    <property type="entry name" value="SH3 DOMAIN-CONTAINING PROTEIN"/>
    <property type="match status" value="1"/>
</dbReference>
<evidence type="ECO:0000256" key="4">
    <source>
        <dbReference type="ARBA" id="ARBA00022737"/>
    </source>
</evidence>
<dbReference type="InterPro" id="IPR000857">
    <property type="entry name" value="MyTH4_dom"/>
</dbReference>
<dbReference type="InterPro" id="IPR041793">
    <property type="entry name" value="MyoVII_FERM_C1"/>
</dbReference>
<evidence type="ECO:0000259" key="7">
    <source>
        <dbReference type="PROSITE" id="PS50057"/>
    </source>
</evidence>
<dbReference type="PROSITE" id="PS51016">
    <property type="entry name" value="MYTH4"/>
    <property type="match status" value="1"/>
</dbReference>
<feature type="compositionally biased region" description="Polar residues" evidence="6">
    <location>
        <begin position="131"/>
        <end position="149"/>
    </location>
</feature>
<dbReference type="Gene3D" id="1.20.80.10">
    <property type="match status" value="1"/>
</dbReference>
<dbReference type="InterPro" id="IPR014352">
    <property type="entry name" value="FERM/acyl-CoA-bd_prot_sf"/>
</dbReference>
<dbReference type="InterPro" id="IPR019749">
    <property type="entry name" value="Band_41_domain"/>
</dbReference>
<dbReference type="Gene3D" id="3.10.20.90">
    <property type="entry name" value="Phosphatidylinositol 3-kinase Catalytic Subunit, Chain A, domain 1"/>
    <property type="match status" value="1"/>
</dbReference>
<dbReference type="SUPFAM" id="SSF54236">
    <property type="entry name" value="Ubiquitin-like"/>
    <property type="match status" value="1"/>
</dbReference>
<keyword evidence="4" id="KW-0677">Repeat</keyword>
<evidence type="ECO:0000259" key="8">
    <source>
        <dbReference type="PROSITE" id="PS51016"/>
    </source>
</evidence>
<evidence type="ECO:0000256" key="6">
    <source>
        <dbReference type="SAM" id="MobiDB-lite"/>
    </source>
</evidence>
<feature type="region of interest" description="Disordered" evidence="6">
    <location>
        <begin position="1"/>
        <end position="74"/>
    </location>
</feature>
<dbReference type="GO" id="GO:0003779">
    <property type="term" value="F:actin binding"/>
    <property type="evidence" value="ECO:0007669"/>
    <property type="project" value="UniProtKB-KW"/>
</dbReference>
<dbReference type="Pfam" id="PF21998">
    <property type="entry name" value="FERM_C1_MyoVII"/>
    <property type="match status" value="1"/>
</dbReference>